<protein>
    <submittedName>
        <fullName evidence="10">Prenyltransferase</fullName>
    </submittedName>
</protein>
<dbReference type="UniPathway" id="UPA00079"/>
<evidence type="ECO:0000256" key="7">
    <source>
        <dbReference type="ARBA" id="ARBA00022989"/>
    </source>
</evidence>
<feature type="transmembrane region" description="Helical" evidence="9">
    <location>
        <begin position="281"/>
        <end position="300"/>
    </location>
</feature>
<evidence type="ECO:0000256" key="8">
    <source>
        <dbReference type="ARBA" id="ARBA00023136"/>
    </source>
</evidence>
<organism evidence="10">
    <name type="scientific">Desulfobacca acetoxidans</name>
    <dbReference type="NCBI Taxonomy" id="60893"/>
    <lineage>
        <taxon>Bacteria</taxon>
        <taxon>Pseudomonadati</taxon>
        <taxon>Thermodesulfobacteriota</taxon>
        <taxon>Desulfobaccia</taxon>
        <taxon>Desulfobaccales</taxon>
        <taxon>Desulfobaccaceae</taxon>
        <taxon>Desulfobacca</taxon>
    </lineage>
</organism>
<feature type="transmembrane region" description="Helical" evidence="9">
    <location>
        <begin position="119"/>
        <end position="137"/>
    </location>
</feature>
<dbReference type="PANTHER" id="PTHR13929">
    <property type="entry name" value="1,4-DIHYDROXY-2-NAPHTHOATE OCTAPRENYLTRANSFERASE"/>
    <property type="match status" value="1"/>
</dbReference>
<comment type="subcellular location">
    <subcellularLocation>
        <location evidence="1">Membrane</location>
        <topology evidence="1">Multi-pass membrane protein</topology>
    </subcellularLocation>
</comment>
<dbReference type="EMBL" id="DTMF01000182">
    <property type="protein sequence ID" value="HGF34196.1"/>
    <property type="molecule type" value="Genomic_DNA"/>
</dbReference>
<dbReference type="GO" id="GO:0042371">
    <property type="term" value="P:vitamin K biosynthetic process"/>
    <property type="evidence" value="ECO:0007669"/>
    <property type="project" value="TreeGrafter"/>
</dbReference>
<feature type="transmembrane region" description="Helical" evidence="9">
    <location>
        <begin position="93"/>
        <end position="113"/>
    </location>
</feature>
<accession>A0A7C3UXU9</accession>
<evidence type="ECO:0000256" key="9">
    <source>
        <dbReference type="SAM" id="Phobius"/>
    </source>
</evidence>
<keyword evidence="4" id="KW-1003">Cell membrane</keyword>
<keyword evidence="3" id="KW-0474">Menaquinone biosynthesis</keyword>
<keyword evidence="7 9" id="KW-1133">Transmembrane helix</keyword>
<comment type="caution">
    <text evidence="10">The sequence shown here is derived from an EMBL/GenBank/DDBJ whole genome shotgun (WGS) entry which is preliminary data.</text>
</comment>
<evidence type="ECO:0000256" key="1">
    <source>
        <dbReference type="ARBA" id="ARBA00004141"/>
    </source>
</evidence>
<evidence type="ECO:0000256" key="3">
    <source>
        <dbReference type="ARBA" id="ARBA00022428"/>
    </source>
</evidence>
<dbReference type="InterPro" id="IPR000537">
    <property type="entry name" value="UbiA_prenyltransferase"/>
</dbReference>
<evidence type="ECO:0000256" key="2">
    <source>
        <dbReference type="ARBA" id="ARBA00004863"/>
    </source>
</evidence>
<feature type="transmembrane region" description="Helical" evidence="9">
    <location>
        <begin position="220"/>
        <end position="237"/>
    </location>
</feature>
<dbReference type="InterPro" id="IPR026046">
    <property type="entry name" value="UBIAD1"/>
</dbReference>
<dbReference type="GO" id="GO:0016020">
    <property type="term" value="C:membrane"/>
    <property type="evidence" value="ECO:0007669"/>
    <property type="project" value="UniProtKB-SubCell"/>
</dbReference>
<dbReference type="AlphaFoldDB" id="A0A7C3UXU9"/>
<feature type="transmembrane region" description="Helical" evidence="9">
    <location>
        <begin position="173"/>
        <end position="192"/>
    </location>
</feature>
<dbReference type="Pfam" id="PF01040">
    <property type="entry name" value="UbiA"/>
    <property type="match status" value="1"/>
</dbReference>
<evidence type="ECO:0000256" key="5">
    <source>
        <dbReference type="ARBA" id="ARBA00022679"/>
    </source>
</evidence>
<feature type="transmembrane region" description="Helical" evidence="9">
    <location>
        <begin position="149"/>
        <end position="167"/>
    </location>
</feature>
<feature type="transmembrane region" description="Helical" evidence="9">
    <location>
        <begin position="12"/>
        <end position="31"/>
    </location>
</feature>
<dbReference type="GO" id="GO:0004659">
    <property type="term" value="F:prenyltransferase activity"/>
    <property type="evidence" value="ECO:0007669"/>
    <property type="project" value="InterPro"/>
</dbReference>
<comment type="pathway">
    <text evidence="2">Quinol/quinone metabolism; menaquinone biosynthesis.</text>
</comment>
<keyword evidence="6 9" id="KW-0812">Transmembrane</keyword>
<dbReference type="PANTHER" id="PTHR13929:SF0">
    <property type="entry name" value="UBIA PRENYLTRANSFERASE DOMAIN-CONTAINING PROTEIN 1"/>
    <property type="match status" value="1"/>
</dbReference>
<name>A0A7C3UXU9_9BACT</name>
<dbReference type="InterPro" id="IPR044878">
    <property type="entry name" value="UbiA_sf"/>
</dbReference>
<evidence type="ECO:0000313" key="10">
    <source>
        <dbReference type="EMBL" id="HGF34196.1"/>
    </source>
</evidence>
<dbReference type="PIRSF" id="PIRSF005355">
    <property type="entry name" value="UBIAD1"/>
    <property type="match status" value="1"/>
</dbReference>
<gene>
    <name evidence="10" type="ORF">ENW96_07375</name>
</gene>
<proteinExistence type="predicted"/>
<evidence type="ECO:0000256" key="6">
    <source>
        <dbReference type="ARBA" id="ARBA00022692"/>
    </source>
</evidence>
<dbReference type="CDD" id="cd13962">
    <property type="entry name" value="PT_UbiA_UBIAD1"/>
    <property type="match status" value="1"/>
</dbReference>
<reference evidence="10" key="1">
    <citation type="journal article" date="2020" name="mSystems">
        <title>Genome- and Community-Level Interaction Insights into Carbon Utilization and Element Cycling Functions of Hydrothermarchaeota in Hydrothermal Sediment.</title>
        <authorList>
            <person name="Zhou Z."/>
            <person name="Liu Y."/>
            <person name="Xu W."/>
            <person name="Pan J."/>
            <person name="Luo Z.H."/>
            <person name="Li M."/>
        </authorList>
    </citation>
    <scope>NUCLEOTIDE SEQUENCE [LARGE SCALE GENOMIC DNA]</scope>
    <source>
        <strain evidence="10">SpSt-897</strain>
    </source>
</reference>
<feature type="transmembrane region" description="Helical" evidence="9">
    <location>
        <begin position="37"/>
        <end position="58"/>
    </location>
</feature>
<evidence type="ECO:0000256" key="4">
    <source>
        <dbReference type="ARBA" id="ARBA00022475"/>
    </source>
</evidence>
<sequence length="302" mass="32650">MGLGAYIRAARLPFLTGSLMPVAVVAALVSFRGAWQGLWYVFLTALGVAGLHTGGNLINDYYDSFGSDPINRYATPFSGGSRVIQNQEFSAGFIRNLAFACLGLGVVCGLVLMYNGRPWVPFLGLFGLAAAYLYSASPVQLMSKGLGELTIFLAFGPVLSLGAYYAISGRLAPEGFFVGLPLAFVITAILWINEFPDLEADTAAAKEHLVARLGLKRARLVYAGLMLAPFLSLPFLIEIFNFPSHLCGSLVALPLAVQAVRRSWQTSPTEEEFVPIQALTIKTHFLLGVSLTLAFLYAAWRQ</sequence>
<dbReference type="GO" id="GO:0009234">
    <property type="term" value="P:menaquinone biosynthetic process"/>
    <property type="evidence" value="ECO:0007669"/>
    <property type="project" value="UniProtKB-UniPathway"/>
</dbReference>
<keyword evidence="8 9" id="KW-0472">Membrane</keyword>
<keyword evidence="5 10" id="KW-0808">Transferase</keyword>
<dbReference type="Gene3D" id="1.10.357.140">
    <property type="entry name" value="UbiA prenyltransferase"/>
    <property type="match status" value="1"/>
</dbReference>